<protein>
    <submittedName>
        <fullName evidence="8">Rhodanese-like domain-containing protein</fullName>
    </submittedName>
</protein>
<keyword evidence="5 6" id="KW-0472">Membrane</keyword>
<evidence type="ECO:0000256" key="4">
    <source>
        <dbReference type="ARBA" id="ARBA00022989"/>
    </source>
</evidence>
<dbReference type="GO" id="GO:0005886">
    <property type="term" value="C:plasma membrane"/>
    <property type="evidence" value="ECO:0007669"/>
    <property type="project" value="UniProtKB-SubCell"/>
</dbReference>
<dbReference type="Gene3D" id="3.40.250.10">
    <property type="entry name" value="Rhodanese-like domain"/>
    <property type="match status" value="1"/>
</dbReference>
<dbReference type="SMART" id="SM00450">
    <property type="entry name" value="RHOD"/>
    <property type="match status" value="1"/>
</dbReference>
<gene>
    <name evidence="8" type="ORF">OD750_018790</name>
</gene>
<evidence type="ECO:0000259" key="7">
    <source>
        <dbReference type="PROSITE" id="PS50206"/>
    </source>
</evidence>
<dbReference type="PANTHER" id="PTHR42709:SF6">
    <property type="entry name" value="UNDECAPRENYL PHOSPHATE TRANSPORTER A"/>
    <property type="match status" value="1"/>
</dbReference>
<evidence type="ECO:0000256" key="3">
    <source>
        <dbReference type="ARBA" id="ARBA00022692"/>
    </source>
</evidence>
<sequence>MDTLLHLVTEYGLVVVFLSVLLDQGGIPVPAYPPIIVTSALAVDAGDSVLAILVVATLAAVIADSLWFSAGRRIGARMVRLMCRLSLSPDSCVRTTRGIYARWGPASLTVAKFVPGFAAVATTLAGETGTSVRRFVLYDGIGALFWSAVAVALGVVFHGAVESLLNRLDELGRYGLMLVVAGLAAFVAWKWLNRQRVLRQLRMARISPMELYDLMEKGAAPLILDVRTEQQRASTGWIPGAVFVSTPDATGVAPHDEVVIYCDCPNEVSAAVLARELKKQGFKRVRPLAGGFEAWRASGHRYDGPAGGAEAAA</sequence>
<feature type="transmembrane region" description="Helical" evidence="6">
    <location>
        <begin position="173"/>
        <end position="192"/>
    </location>
</feature>
<dbReference type="InterPro" id="IPR001763">
    <property type="entry name" value="Rhodanese-like_dom"/>
</dbReference>
<dbReference type="SUPFAM" id="SSF52821">
    <property type="entry name" value="Rhodanese/Cell cycle control phosphatase"/>
    <property type="match status" value="1"/>
</dbReference>
<dbReference type="Pfam" id="PF09335">
    <property type="entry name" value="VTT_dom"/>
    <property type="match status" value="1"/>
</dbReference>
<keyword evidence="9" id="KW-1185">Reference proteome</keyword>
<name>A0A9X3YPJ9_9GAMM</name>
<evidence type="ECO:0000256" key="5">
    <source>
        <dbReference type="ARBA" id="ARBA00023136"/>
    </source>
</evidence>
<organism evidence="8 9">
    <name type="scientific">Tahibacter soli</name>
    <dbReference type="NCBI Taxonomy" id="2983605"/>
    <lineage>
        <taxon>Bacteria</taxon>
        <taxon>Pseudomonadati</taxon>
        <taxon>Pseudomonadota</taxon>
        <taxon>Gammaproteobacteria</taxon>
        <taxon>Lysobacterales</taxon>
        <taxon>Rhodanobacteraceae</taxon>
        <taxon>Tahibacter</taxon>
    </lineage>
</organism>
<keyword evidence="4 6" id="KW-1133">Transmembrane helix</keyword>
<dbReference type="InterPro" id="IPR051311">
    <property type="entry name" value="DedA_domain"/>
</dbReference>
<dbReference type="EMBL" id="JAOVZO020000018">
    <property type="protein sequence ID" value="MDC8014598.1"/>
    <property type="molecule type" value="Genomic_DNA"/>
</dbReference>
<dbReference type="Pfam" id="PF00581">
    <property type="entry name" value="Rhodanese"/>
    <property type="match status" value="1"/>
</dbReference>
<dbReference type="PANTHER" id="PTHR42709">
    <property type="entry name" value="ALKALINE PHOSPHATASE LIKE PROTEIN"/>
    <property type="match status" value="1"/>
</dbReference>
<comment type="subcellular location">
    <subcellularLocation>
        <location evidence="1">Cell membrane</location>
        <topology evidence="1">Multi-pass membrane protein</topology>
    </subcellularLocation>
</comment>
<dbReference type="Proteomes" id="UP001139971">
    <property type="component" value="Unassembled WGS sequence"/>
</dbReference>
<evidence type="ECO:0000313" key="8">
    <source>
        <dbReference type="EMBL" id="MDC8014598.1"/>
    </source>
</evidence>
<feature type="transmembrane region" description="Helical" evidence="6">
    <location>
        <begin position="49"/>
        <end position="70"/>
    </location>
</feature>
<feature type="transmembrane region" description="Helical" evidence="6">
    <location>
        <begin position="143"/>
        <end position="161"/>
    </location>
</feature>
<dbReference type="InterPro" id="IPR032816">
    <property type="entry name" value="VTT_dom"/>
</dbReference>
<feature type="domain" description="Rhodanese" evidence="7">
    <location>
        <begin position="217"/>
        <end position="304"/>
    </location>
</feature>
<dbReference type="AlphaFoldDB" id="A0A9X3YPJ9"/>
<accession>A0A9X3YPJ9</accession>
<keyword evidence="2" id="KW-1003">Cell membrane</keyword>
<comment type="caution">
    <text evidence="8">The sequence shown here is derived from an EMBL/GenBank/DDBJ whole genome shotgun (WGS) entry which is preliminary data.</text>
</comment>
<evidence type="ECO:0000256" key="2">
    <source>
        <dbReference type="ARBA" id="ARBA00022475"/>
    </source>
</evidence>
<evidence type="ECO:0000256" key="6">
    <source>
        <dbReference type="SAM" id="Phobius"/>
    </source>
</evidence>
<dbReference type="PROSITE" id="PS50206">
    <property type="entry name" value="RHODANESE_3"/>
    <property type="match status" value="1"/>
</dbReference>
<dbReference type="RefSeq" id="WP_263542187.1">
    <property type="nucleotide sequence ID" value="NZ_JAOVZO020000018.1"/>
</dbReference>
<evidence type="ECO:0000256" key="1">
    <source>
        <dbReference type="ARBA" id="ARBA00004651"/>
    </source>
</evidence>
<dbReference type="InterPro" id="IPR036873">
    <property type="entry name" value="Rhodanese-like_dom_sf"/>
</dbReference>
<keyword evidence="3 6" id="KW-0812">Transmembrane</keyword>
<reference evidence="8" key="1">
    <citation type="submission" date="2023-02" db="EMBL/GenBank/DDBJ databases">
        <title>Tahibacter soli sp. nov. isolated from soil.</title>
        <authorList>
            <person name="Baek J.H."/>
            <person name="Lee J.K."/>
            <person name="Choi D.G."/>
            <person name="Jeon C.O."/>
        </authorList>
    </citation>
    <scope>NUCLEOTIDE SEQUENCE</scope>
    <source>
        <strain evidence="8">BL</strain>
    </source>
</reference>
<evidence type="ECO:0000313" key="9">
    <source>
        <dbReference type="Proteomes" id="UP001139971"/>
    </source>
</evidence>
<proteinExistence type="predicted"/>